<dbReference type="GO" id="GO:0008270">
    <property type="term" value="F:zinc ion binding"/>
    <property type="evidence" value="ECO:0007669"/>
    <property type="project" value="UniProtKB-KW"/>
</dbReference>
<keyword evidence="2" id="KW-0812">Transmembrane</keyword>
<keyword evidence="1" id="KW-0862">Zinc</keyword>
<dbReference type="GeneID" id="24561977"/>
<feature type="domain" description="C3H1-type" evidence="3">
    <location>
        <begin position="1536"/>
        <end position="1564"/>
    </location>
</feature>
<evidence type="ECO:0000256" key="2">
    <source>
        <dbReference type="SAM" id="Phobius"/>
    </source>
</evidence>
<keyword evidence="2" id="KW-0472">Membrane</keyword>
<reference evidence="4" key="1">
    <citation type="journal article" date="2014" name="Nucleic Acids Res.">
        <title>The evolutionary dynamics of variant antigen genes in Babesia reveal a history of genomic innovation underlying host-parasite interaction.</title>
        <authorList>
            <person name="Jackson A.P."/>
            <person name="Otto T.D."/>
            <person name="Darby A."/>
            <person name="Ramaprasad A."/>
            <person name="Xia D."/>
            <person name="Echaide I.E."/>
            <person name="Farber M."/>
            <person name="Gahlot S."/>
            <person name="Gamble J."/>
            <person name="Gupta D."/>
            <person name="Gupta Y."/>
            <person name="Jackson L."/>
            <person name="Malandrin L."/>
            <person name="Malas T.B."/>
            <person name="Moussa E."/>
            <person name="Nair M."/>
            <person name="Reid AJ."/>
            <person name="Sanders M."/>
            <person name="Sharma J."/>
            <person name="Tracey A."/>
            <person name="Quail M.A."/>
            <person name="Weir W."/>
            <person name="Wastling J.M."/>
            <person name="Hall N."/>
            <person name="Willadsen P."/>
            <person name="Lingelbach K."/>
            <person name="Shiels B."/>
            <person name="Tait A."/>
            <person name="Berriman M."/>
            <person name="Allred D.R."/>
            <person name="Pain A."/>
        </authorList>
    </citation>
    <scope>NUCLEOTIDE SEQUENCE</scope>
    <source>
        <strain evidence="4">Bond</strain>
    </source>
</reference>
<feature type="transmembrane region" description="Helical" evidence="2">
    <location>
        <begin position="1644"/>
        <end position="1665"/>
    </location>
</feature>
<evidence type="ECO:0000313" key="4">
    <source>
        <dbReference type="EMBL" id="CDR71760.1"/>
    </source>
</evidence>
<organism evidence="4">
    <name type="scientific">Babesia bigemina</name>
    <dbReference type="NCBI Taxonomy" id="5866"/>
    <lineage>
        <taxon>Eukaryota</taxon>
        <taxon>Sar</taxon>
        <taxon>Alveolata</taxon>
        <taxon>Apicomplexa</taxon>
        <taxon>Aconoidasida</taxon>
        <taxon>Piroplasmida</taxon>
        <taxon>Babesiidae</taxon>
        <taxon>Babesia</taxon>
    </lineage>
</organism>
<protein>
    <recommendedName>
        <fullName evidence="3">C3H1-type domain-containing protein</fullName>
    </recommendedName>
</protein>
<dbReference type="KEGG" id="bbig:BBBOND_0004180"/>
<dbReference type="InterPro" id="IPR000571">
    <property type="entry name" value="Znf_CCCH"/>
</dbReference>
<evidence type="ECO:0000256" key="1">
    <source>
        <dbReference type="PROSITE-ProRule" id="PRU00723"/>
    </source>
</evidence>
<dbReference type="PROSITE" id="PS50103">
    <property type="entry name" value="ZF_C3H1"/>
    <property type="match status" value="1"/>
</dbReference>
<gene>
    <name evidence="4" type="ORF">BBBOND_0004180</name>
</gene>
<keyword evidence="1" id="KW-0479">Metal-binding</keyword>
<accession>A0A061BJT6</accession>
<dbReference type="EMBL" id="LK055151">
    <property type="protein sequence ID" value="CDR71760.1"/>
    <property type="molecule type" value="Genomic_DNA"/>
</dbReference>
<evidence type="ECO:0000259" key="3">
    <source>
        <dbReference type="PROSITE" id="PS50103"/>
    </source>
</evidence>
<sequence>MGFLHGVLEAVKEDDAVKTYDKYMDRKLNTVLEEVNKNIGSGRNGLAASVGAVRGWLEGYEGVLTTNTKNLRNAYITLRDFNFLKISDALSSLKKLRGDDIAKVADIIDRCITEAGNLSKDFTLAKVAYTKLDTSLRNRLRDTARRLEVEVARFVAAASNSELKAVVHLTGRELEVLQSTVNSHAKGCLHIMESKMNEEFNEKITQKIAGINDELKQHIIMLDRWIAAAQNVVEQAIKKCDEILGKIKENDENTLQTTEIGKAVEKLKGEAIKLLSSATEAKRSVQSLVPAALKKVEEMDTAVEYGLFQIKEQLMTGLYKYVSAYVAEVQRQVGLIKGKRGGDDGKGIEGIKKKVQGYMNQYKTFESLVQHWINDILTDNGIVKESLGTYVSKSGQHRFNPDDITNRNGFHLTNSNKVAAAIKEQLTLLGIEMGNAGIEDDGEDNIQNNIMAVHNCVTGFVMHLNAKLDKGKPLSGDRDRFVESIATAIEKAVVVGGDGAAFRSHLKPVVTNVLAALYTKTNQILTELESLVGVEHEVKIGDNLDDALGVSNNLVEGFTEAIKNPSETSSATFFNPYDAGSTIKLKDNILKTISEALIKQIGKENNHGRVNLEGVSNFALYRTSVTVPTDGKLTGIKDKKEGTLPEAIGDIKTEVEKALQNVQPHPSVGAIREVKDATFTDQYNIVKRELQDLTKLVDEKNDSLISGENGKIGVKTLLRDIKRGLGNKRVWYFFPKGLTEIKERIHHLQNTALTELLTNADNFYNDVMQKLTGEAIDSIKAFVNKEIHRSTTTMREKAQHHYHNKISSLFHETKSRVTKYIIEMETMIDKDLQSGVKGLMRKLRMHLENDIQTKVISGNKISDVYKNIAAFSTKLHPLLSALLTYTNADLKKIDPNFTKLAKFAKPLEMPFAILADVAHFSSAFANTLSTLSSLSSALDPQALPDAGRPVLKALKQGMLGFVEELGKGYVSRYSMETFKEGLTDKKDTLTDYGRKCAKVCLSIVPIVTNSLSELKENLDDEDGKWKKYKIYNSDKSHHSLHRLFFRDNGYDIDLPVEAKHGELNHKDTILGEIILNKLNDPTYKLFATSKQPLGDQELTVDLVNEHGILEDLFDCLKKYFAVCHLGAPSKKHPCSVNEMLCWLTGLPHNGVYEKLKGYIHSVFMVPKKDNPSEKIYMPIDASPSPITEPSMVEVIGQVCAKSYALLTTFVGTGDEATYYACEFPNNSLGLQYPSNPADCLDTLLDILRRIFPPLKFLFMQCGQPASENGWLKCVYGKSVASSKWPCKEHSKGKARCEAKCQPTCGPTCQPNCRPTSPLQSYLSDSLTGHLPHALTSIGCRAECNTCPKGKPGMPCITPLGFRGFSGSTKTGSYLSSVIGEFLDIANIHTLFGLSPTTPKTLPEHFDFVSCLVRGWHNDKKYHKVGVQKAFEDSAGSLSIKLYNQPHELTDALRNAYSEPRPAQLNQVRMPPHAALSSLWLITPNDLSLKAYCAPYMSPLCGNAYGCLPFKHSNTYLSWAIYLPWTFWDLLNNLYNSFCSINCQDWGCRGCLRGDKCKMGAHGSIHETTKKSNCQCSSIVDCKGVAPTLYQYGFVFGEASTLNDKQSPKKCSDFCSQLKNVLKSKYFEKLFEECDNFLWTIRTPFSYLVLSLWLLSLLYLLHIMVIRLDLLHIKSHLHSPSSHRIAAQSLLAAGRVNKLNRVFYLQP</sequence>
<keyword evidence="1" id="KW-0863">Zinc-finger</keyword>
<keyword evidence="2" id="KW-1133">Transmembrane helix</keyword>
<name>A0A061BJT6_BABBI</name>
<dbReference type="VEuPathDB" id="PiroplasmaDB:BBBOND_0004180"/>
<dbReference type="RefSeq" id="XP_012770705.1">
    <property type="nucleotide sequence ID" value="XM_012915251.1"/>
</dbReference>
<feature type="zinc finger region" description="C3H1-type" evidence="1">
    <location>
        <begin position="1536"/>
        <end position="1564"/>
    </location>
</feature>
<reference evidence="4" key="2">
    <citation type="submission" date="2014-06" db="EMBL/GenBank/DDBJ databases">
        <authorList>
            <person name="Aslett M."/>
            <person name="De Silva Nishadi"/>
        </authorList>
    </citation>
    <scope>NUCLEOTIDE SEQUENCE</scope>
    <source>
        <strain evidence="4">Bond</strain>
    </source>
</reference>
<proteinExistence type="predicted"/>